<reference evidence="2 3" key="1">
    <citation type="submission" date="2024-09" db="EMBL/GenBank/DDBJ databases">
        <authorList>
            <person name="Sun Q."/>
            <person name="Mori K."/>
        </authorList>
    </citation>
    <scope>NUCLEOTIDE SEQUENCE [LARGE SCALE GENOMIC DNA]</scope>
    <source>
        <strain evidence="2 3">KCTC 42086</strain>
    </source>
</reference>
<organism evidence="2 3">
    <name type="scientific">Paracoccus panacisoli</name>
    <dbReference type="NCBI Taxonomy" id="1510163"/>
    <lineage>
        <taxon>Bacteria</taxon>
        <taxon>Pseudomonadati</taxon>
        <taxon>Pseudomonadota</taxon>
        <taxon>Alphaproteobacteria</taxon>
        <taxon>Rhodobacterales</taxon>
        <taxon>Paracoccaceae</taxon>
        <taxon>Paracoccus</taxon>
    </lineage>
</organism>
<dbReference type="Gene3D" id="3.30.420.180">
    <property type="entry name" value="CobE/GbiG C-terminal domain"/>
    <property type="match status" value="1"/>
</dbReference>
<dbReference type="EMBL" id="JBHMQU010000009">
    <property type="protein sequence ID" value="MFC0810899.1"/>
    <property type="molecule type" value="Genomic_DNA"/>
</dbReference>
<accession>A0ABV6T297</accession>
<proteinExistence type="predicted"/>
<dbReference type="Proteomes" id="UP001589920">
    <property type="component" value="Unassembled WGS sequence"/>
</dbReference>
<evidence type="ECO:0000259" key="1">
    <source>
        <dbReference type="Pfam" id="PF01890"/>
    </source>
</evidence>
<sequence>MAVKPLTMKLAGIGFRDRAGLASVLDALDRAGAAGVTRLALPARKAGHPLSLMLTRQGYELVWIADRALAEVETPTQSTASMERFSTGSVCEAAALAALGPGARLAAGRSVSADRLATAALAFTGEPA</sequence>
<dbReference type="InterPro" id="IPR036518">
    <property type="entry name" value="CobE/GbiG_C_sf"/>
</dbReference>
<evidence type="ECO:0000313" key="2">
    <source>
        <dbReference type="EMBL" id="MFC0810899.1"/>
    </source>
</evidence>
<protein>
    <submittedName>
        <fullName evidence="2">Cobalamin biosynthesis protein</fullName>
    </submittedName>
</protein>
<feature type="domain" description="CobE/GbiG C-terminal" evidence="1">
    <location>
        <begin position="11"/>
        <end position="122"/>
    </location>
</feature>
<keyword evidence="3" id="KW-1185">Reference proteome</keyword>
<dbReference type="InterPro" id="IPR002750">
    <property type="entry name" value="CobE/GbiG_C"/>
</dbReference>
<dbReference type="SUPFAM" id="SSF159664">
    <property type="entry name" value="CobE/GbiG C-terminal domain-like"/>
    <property type="match status" value="1"/>
</dbReference>
<dbReference type="RefSeq" id="WP_394318025.1">
    <property type="nucleotide sequence ID" value="NZ_JBHMQU010000009.1"/>
</dbReference>
<dbReference type="Pfam" id="PF01890">
    <property type="entry name" value="CbiG_C"/>
    <property type="match status" value="1"/>
</dbReference>
<evidence type="ECO:0000313" key="3">
    <source>
        <dbReference type="Proteomes" id="UP001589920"/>
    </source>
</evidence>
<gene>
    <name evidence="2" type="ORF">ACFHYO_02070</name>
</gene>
<comment type="caution">
    <text evidence="2">The sequence shown here is derived from an EMBL/GenBank/DDBJ whole genome shotgun (WGS) entry which is preliminary data.</text>
</comment>
<name>A0ABV6T297_9RHOB</name>